<evidence type="ECO:0000256" key="5">
    <source>
        <dbReference type="ARBA" id="ARBA00022989"/>
    </source>
</evidence>
<protein>
    <recommendedName>
        <fullName evidence="14">Ionotropic glutamate receptor L-glutamate and glycine-binding domain-containing protein</fullName>
    </recommendedName>
</protein>
<evidence type="ECO:0000256" key="13">
    <source>
        <dbReference type="SAM" id="SignalP"/>
    </source>
</evidence>
<keyword evidence="9" id="KW-0325">Glycoprotein</keyword>
<evidence type="ECO:0000256" key="2">
    <source>
        <dbReference type="ARBA" id="ARBA00022448"/>
    </source>
</evidence>
<evidence type="ECO:0000256" key="8">
    <source>
        <dbReference type="ARBA" id="ARBA00023170"/>
    </source>
</evidence>
<evidence type="ECO:0000313" key="15">
    <source>
        <dbReference type="EnsemblMetazoa" id="AALFPA23_012877.P18579"/>
    </source>
</evidence>
<proteinExistence type="predicted"/>
<feature type="domain" description="Ionotropic glutamate receptor L-glutamate and glycine-binding" evidence="14">
    <location>
        <begin position="217"/>
        <end position="278"/>
    </location>
</feature>
<keyword evidence="11" id="KW-0407">Ion channel</keyword>
<keyword evidence="7 12" id="KW-0472">Membrane</keyword>
<keyword evidence="5 12" id="KW-1133">Transmembrane helix</keyword>
<evidence type="ECO:0000256" key="11">
    <source>
        <dbReference type="ARBA" id="ARBA00023303"/>
    </source>
</evidence>
<dbReference type="Pfam" id="PF24061">
    <property type="entry name" value="LBD_receptor"/>
    <property type="match status" value="1"/>
</dbReference>
<keyword evidence="6" id="KW-0406">Ion transport</keyword>
<accession>A0ABM1YX14</accession>
<evidence type="ECO:0000256" key="9">
    <source>
        <dbReference type="ARBA" id="ARBA00023180"/>
    </source>
</evidence>
<feature type="signal peptide" evidence="13">
    <location>
        <begin position="1"/>
        <end position="19"/>
    </location>
</feature>
<evidence type="ECO:0000313" key="16">
    <source>
        <dbReference type="Proteomes" id="UP000069940"/>
    </source>
</evidence>
<feature type="chain" id="PRO_5045193980" description="Ionotropic glutamate receptor L-glutamate and glycine-binding domain-containing protein" evidence="13">
    <location>
        <begin position="20"/>
        <end position="615"/>
    </location>
</feature>
<evidence type="ECO:0000256" key="10">
    <source>
        <dbReference type="ARBA" id="ARBA00023286"/>
    </source>
</evidence>
<dbReference type="PANTHER" id="PTHR42643:SF30">
    <property type="entry name" value="IONOTROPIC RECEPTOR 40A-RELATED"/>
    <property type="match status" value="1"/>
</dbReference>
<dbReference type="RefSeq" id="XP_019546888.2">
    <property type="nucleotide sequence ID" value="XM_019691343.2"/>
</dbReference>
<evidence type="ECO:0000259" key="14">
    <source>
        <dbReference type="SMART" id="SM00918"/>
    </source>
</evidence>
<evidence type="ECO:0000256" key="6">
    <source>
        <dbReference type="ARBA" id="ARBA00023065"/>
    </source>
</evidence>
<comment type="subcellular location">
    <subcellularLocation>
        <location evidence="1">Cell membrane</location>
        <topology evidence="1">Multi-pass membrane protein</topology>
    </subcellularLocation>
</comment>
<sequence>MFWSHVLVAILLSHHPSTAVNEQLAQTVAQILLQHFVHPFEAVQIDQATSNQSAAFHRQQDLIDTILRMLGGRLVVRRYSTRPTIVEPYFFHLIFVDGDEALTRLLAERNIINYDTSGLYLLVISEPEPPDQSIDSVLAHLWNLHLVNANVIFNRNGHVLVYTYFPFRESHCEHTQPELLFNLTTLQENPNQPIFYCNRLRNFHGCALLGGTFEAKPYTIYRDTMSNATLQVGGFEGDLMQVLARQLNFSLSWKNAPGQWGFARPLGNSTGLMKMAQEEEVDFAIGCLAMDPDRYRYLKAGASHYTSKILFAVPHGRSYTAFEKLFGPFERSLLEMHAFVVIVTCVVVLILSFANRKVRAFVYGRGVSTPLLNAIAILFGGSVPQPPVRNFARTLLFLWLVYCFIIGSLYQGSLFHYLQKPMHYPPLKTMREIDRSGLFYYMVDIGTRFFVHNPSIVRRTRIIAPGKDSLGHAIAQVGLTHLTDGVILSPMDLVAYNNRVNPRTRFVHIAREHVSVFPVGLYYPKRSPLWDVFDKQVRMIVPSGLVGDWIKRYGDYDFFARPKEKSEPRKLSNEHLAGAYQLYGCCLGVSVVVFLLEMVSPRFPTLGVVLRHLID</sequence>
<keyword evidence="4 12" id="KW-0812">Transmembrane</keyword>
<feature type="transmembrane region" description="Helical" evidence="12">
    <location>
        <begin position="366"/>
        <end position="384"/>
    </location>
</feature>
<dbReference type="Proteomes" id="UP000069940">
    <property type="component" value="Unassembled WGS sequence"/>
</dbReference>
<evidence type="ECO:0000256" key="3">
    <source>
        <dbReference type="ARBA" id="ARBA00022475"/>
    </source>
</evidence>
<organism evidence="15 16">
    <name type="scientific">Aedes albopictus</name>
    <name type="common">Asian tiger mosquito</name>
    <name type="synonym">Stegomyia albopicta</name>
    <dbReference type="NCBI Taxonomy" id="7160"/>
    <lineage>
        <taxon>Eukaryota</taxon>
        <taxon>Metazoa</taxon>
        <taxon>Ecdysozoa</taxon>
        <taxon>Arthropoda</taxon>
        <taxon>Hexapoda</taxon>
        <taxon>Insecta</taxon>
        <taxon>Pterygota</taxon>
        <taxon>Neoptera</taxon>
        <taxon>Endopterygota</taxon>
        <taxon>Diptera</taxon>
        <taxon>Nematocera</taxon>
        <taxon>Culicoidea</taxon>
        <taxon>Culicidae</taxon>
        <taxon>Culicinae</taxon>
        <taxon>Aedini</taxon>
        <taxon>Aedes</taxon>
        <taxon>Stegomyia</taxon>
    </lineage>
</organism>
<keyword evidence="16" id="KW-1185">Reference proteome</keyword>
<dbReference type="Gene3D" id="1.10.287.70">
    <property type="match status" value="1"/>
</dbReference>
<name>A0ABM1YX14_AEDAL</name>
<feature type="transmembrane region" description="Helical" evidence="12">
    <location>
        <begin position="396"/>
        <end position="418"/>
    </location>
</feature>
<reference evidence="15" key="2">
    <citation type="submission" date="2025-05" db="UniProtKB">
        <authorList>
            <consortium name="EnsemblMetazoa"/>
        </authorList>
    </citation>
    <scope>IDENTIFICATION</scope>
    <source>
        <strain evidence="15">Foshan</strain>
    </source>
</reference>
<evidence type="ECO:0000256" key="4">
    <source>
        <dbReference type="ARBA" id="ARBA00022692"/>
    </source>
</evidence>
<dbReference type="GeneID" id="109417232"/>
<dbReference type="InterPro" id="IPR019594">
    <property type="entry name" value="Glu/Gly-bd"/>
</dbReference>
<evidence type="ECO:0000256" key="12">
    <source>
        <dbReference type="SAM" id="Phobius"/>
    </source>
</evidence>
<dbReference type="SUPFAM" id="SSF53850">
    <property type="entry name" value="Periplasmic binding protein-like II"/>
    <property type="match status" value="1"/>
</dbReference>
<reference evidence="16" key="1">
    <citation type="journal article" date="2015" name="Proc. Natl. Acad. Sci. U.S.A.">
        <title>Genome sequence of the Asian Tiger mosquito, Aedes albopictus, reveals insights into its biology, genetics, and evolution.</title>
        <authorList>
            <person name="Chen X.G."/>
            <person name="Jiang X."/>
            <person name="Gu J."/>
            <person name="Xu M."/>
            <person name="Wu Y."/>
            <person name="Deng Y."/>
            <person name="Zhang C."/>
            <person name="Bonizzoni M."/>
            <person name="Dermauw W."/>
            <person name="Vontas J."/>
            <person name="Armbruster P."/>
            <person name="Huang X."/>
            <person name="Yang Y."/>
            <person name="Zhang H."/>
            <person name="He W."/>
            <person name="Peng H."/>
            <person name="Liu Y."/>
            <person name="Wu K."/>
            <person name="Chen J."/>
            <person name="Lirakis M."/>
            <person name="Topalis P."/>
            <person name="Van Leeuwen T."/>
            <person name="Hall A.B."/>
            <person name="Jiang X."/>
            <person name="Thorpe C."/>
            <person name="Mueller R.L."/>
            <person name="Sun C."/>
            <person name="Waterhouse R.M."/>
            <person name="Yan G."/>
            <person name="Tu Z.J."/>
            <person name="Fang X."/>
            <person name="James A.A."/>
        </authorList>
    </citation>
    <scope>NUCLEOTIDE SEQUENCE [LARGE SCALE GENOMIC DNA]</scope>
    <source>
        <strain evidence="16">Foshan</strain>
    </source>
</reference>
<keyword evidence="2" id="KW-0813">Transport</keyword>
<keyword evidence="8" id="KW-0675">Receptor</keyword>
<evidence type="ECO:0000256" key="7">
    <source>
        <dbReference type="ARBA" id="ARBA00023136"/>
    </source>
</evidence>
<evidence type="ECO:0000256" key="1">
    <source>
        <dbReference type="ARBA" id="ARBA00004651"/>
    </source>
</evidence>
<dbReference type="Gene3D" id="3.40.190.10">
    <property type="entry name" value="Periplasmic binding protein-like II"/>
    <property type="match status" value="1"/>
</dbReference>
<keyword evidence="13" id="KW-0732">Signal</keyword>
<feature type="transmembrane region" description="Helical" evidence="12">
    <location>
        <begin position="336"/>
        <end position="354"/>
    </location>
</feature>
<dbReference type="Pfam" id="PF10613">
    <property type="entry name" value="Lig_chan-Glu_bd"/>
    <property type="match status" value="1"/>
</dbReference>
<feature type="transmembrane region" description="Helical" evidence="12">
    <location>
        <begin position="576"/>
        <end position="596"/>
    </location>
</feature>
<keyword evidence="10" id="KW-1071">Ligand-gated ion channel</keyword>
<dbReference type="SMART" id="SM00918">
    <property type="entry name" value="Lig_chan-Glu_bd"/>
    <property type="match status" value="1"/>
</dbReference>
<dbReference type="InterPro" id="IPR052192">
    <property type="entry name" value="Insect_Ionotropic_Sensory_Rcpt"/>
</dbReference>
<dbReference type="InterPro" id="IPR056198">
    <property type="entry name" value="LBD_receptor"/>
</dbReference>
<keyword evidence="3" id="KW-1003">Cell membrane</keyword>
<dbReference type="EnsemblMetazoa" id="AALFPA23_012877.R18579">
    <property type="protein sequence ID" value="AALFPA23_012877.P18579"/>
    <property type="gene ID" value="AALFPA23_012877"/>
</dbReference>
<dbReference type="PANTHER" id="PTHR42643">
    <property type="entry name" value="IONOTROPIC RECEPTOR 20A-RELATED"/>
    <property type="match status" value="1"/>
</dbReference>